<name>S7ZVS0_PENO1</name>
<sequence length="194" mass="22233">MTRREETERERDRHFFSPNDVQAAILSPVNVWLSSPKRQRQARESSNVWSFHDASLCLEMETCVFYLPHSTYWPGPVLGVSPVSEYPHSFCRLFSFLEGCQYADRQSRVSTWKAFDLSIIVEYLPERPLKCYKYTHLRWPETLFFSSSASISINHLIEQSSSLFQASNFPSIKMAPIQNTVVVKAAPGGGCVVM</sequence>
<reference evidence="1 2" key="1">
    <citation type="journal article" date="2013" name="PLoS ONE">
        <title>Genomic and secretomic analyses reveal unique features of the lignocellulolytic enzyme system of Penicillium decumbens.</title>
        <authorList>
            <person name="Liu G."/>
            <person name="Zhang L."/>
            <person name="Wei X."/>
            <person name="Zou G."/>
            <person name="Qin Y."/>
            <person name="Ma L."/>
            <person name="Li J."/>
            <person name="Zheng H."/>
            <person name="Wang S."/>
            <person name="Wang C."/>
            <person name="Xun L."/>
            <person name="Zhao G.-P."/>
            <person name="Zhou Z."/>
            <person name="Qu Y."/>
        </authorList>
    </citation>
    <scope>NUCLEOTIDE SEQUENCE [LARGE SCALE GENOMIC DNA]</scope>
    <source>
        <strain evidence="2">114-2 / CGMCC 5302</strain>
    </source>
</reference>
<evidence type="ECO:0000313" key="2">
    <source>
        <dbReference type="Proteomes" id="UP000019376"/>
    </source>
</evidence>
<dbReference type="Proteomes" id="UP000019376">
    <property type="component" value="Unassembled WGS sequence"/>
</dbReference>
<protein>
    <submittedName>
        <fullName evidence="1">Uncharacterized protein</fullName>
    </submittedName>
</protein>
<evidence type="ECO:0000313" key="1">
    <source>
        <dbReference type="EMBL" id="EPS32826.1"/>
    </source>
</evidence>
<dbReference type="HOGENOM" id="CLU_1402881_0_0_1"/>
<dbReference type="AlphaFoldDB" id="S7ZVS0"/>
<accession>S7ZVS0</accession>
<proteinExistence type="predicted"/>
<gene>
    <name evidence="1" type="ORF">PDE_07786</name>
</gene>
<organism evidence="1 2">
    <name type="scientific">Penicillium oxalicum (strain 114-2 / CGMCC 5302)</name>
    <name type="common">Penicillium decumbens</name>
    <dbReference type="NCBI Taxonomy" id="933388"/>
    <lineage>
        <taxon>Eukaryota</taxon>
        <taxon>Fungi</taxon>
        <taxon>Dikarya</taxon>
        <taxon>Ascomycota</taxon>
        <taxon>Pezizomycotina</taxon>
        <taxon>Eurotiomycetes</taxon>
        <taxon>Eurotiomycetidae</taxon>
        <taxon>Eurotiales</taxon>
        <taxon>Aspergillaceae</taxon>
        <taxon>Penicillium</taxon>
    </lineage>
</organism>
<keyword evidence="2" id="KW-1185">Reference proteome</keyword>
<dbReference type="EMBL" id="KB644414">
    <property type="protein sequence ID" value="EPS32826.1"/>
    <property type="molecule type" value="Genomic_DNA"/>
</dbReference>